<name>A0A656HJL2_THINJ</name>
<dbReference type="RefSeq" id="WP_002710276.1">
    <property type="nucleotide sequence ID" value="NZ_JH651384.1"/>
</dbReference>
<dbReference type="Gene3D" id="3.30.460.10">
    <property type="entry name" value="Beta Polymerase, domain 2"/>
    <property type="match status" value="1"/>
</dbReference>
<dbReference type="PANTHER" id="PTHR21043">
    <property type="entry name" value="IOJAP SUPERFAMILY ORTHOLOG"/>
    <property type="match status" value="1"/>
</dbReference>
<comment type="subcellular location">
    <subcellularLocation>
        <location evidence="2">Cytoplasm</location>
    </subcellularLocation>
</comment>
<evidence type="ECO:0000256" key="1">
    <source>
        <dbReference type="ARBA" id="ARBA00010574"/>
    </source>
</evidence>
<gene>
    <name evidence="2" type="primary">rsfS</name>
    <name evidence="3" type="ORF">Thini_3902</name>
</gene>
<keyword evidence="2" id="KW-0678">Repressor</keyword>
<dbReference type="SUPFAM" id="SSF81301">
    <property type="entry name" value="Nucleotidyltransferase"/>
    <property type="match status" value="1"/>
</dbReference>
<dbReference type="InterPro" id="IPR043519">
    <property type="entry name" value="NT_sf"/>
</dbReference>
<organism evidence="3 4">
    <name type="scientific">Thiothrix nivea (strain ATCC 35100 / DSM 5205 / JP2)</name>
    <dbReference type="NCBI Taxonomy" id="870187"/>
    <lineage>
        <taxon>Bacteria</taxon>
        <taxon>Pseudomonadati</taxon>
        <taxon>Pseudomonadota</taxon>
        <taxon>Gammaproteobacteria</taxon>
        <taxon>Thiotrichales</taxon>
        <taxon>Thiotrichaceae</taxon>
        <taxon>Thiothrix</taxon>
    </lineage>
</organism>
<dbReference type="AlphaFoldDB" id="A0A656HJL2"/>
<keyword evidence="4" id="KW-1185">Reference proteome</keyword>
<dbReference type="PANTHER" id="PTHR21043:SF0">
    <property type="entry name" value="MITOCHONDRIAL ASSEMBLY OF RIBOSOMAL LARGE SUBUNIT PROTEIN 1"/>
    <property type="match status" value="1"/>
</dbReference>
<dbReference type="GO" id="GO:0090071">
    <property type="term" value="P:negative regulation of ribosome biogenesis"/>
    <property type="evidence" value="ECO:0007669"/>
    <property type="project" value="UniProtKB-UniRule"/>
</dbReference>
<protein>
    <recommendedName>
        <fullName evidence="2">Ribosomal silencing factor RsfS</fullName>
    </recommendedName>
</protein>
<evidence type="ECO:0000313" key="3">
    <source>
        <dbReference type="EMBL" id="EIJ36402.1"/>
    </source>
</evidence>
<dbReference type="EMBL" id="JH651384">
    <property type="protein sequence ID" value="EIJ36402.1"/>
    <property type="molecule type" value="Genomic_DNA"/>
</dbReference>
<dbReference type="GO" id="GO:0042256">
    <property type="term" value="P:cytosolic ribosome assembly"/>
    <property type="evidence" value="ECO:0007669"/>
    <property type="project" value="UniProtKB-UniRule"/>
</dbReference>
<comment type="function">
    <text evidence="2">Functions as a ribosomal silencing factor. Interacts with ribosomal protein uL14 (rplN), blocking formation of intersubunit bridge B8. Prevents association of the 30S and 50S ribosomal subunits and the formation of functional ribosomes, thus repressing translation.</text>
</comment>
<dbReference type="InterPro" id="IPR004394">
    <property type="entry name" value="Iojap/RsfS/C7orf30"/>
</dbReference>
<dbReference type="NCBIfam" id="TIGR00090">
    <property type="entry name" value="rsfS_iojap_ybeB"/>
    <property type="match status" value="1"/>
</dbReference>
<comment type="subunit">
    <text evidence="2">Interacts with ribosomal protein uL14 (rplN).</text>
</comment>
<dbReference type="OrthoDB" id="9793681at2"/>
<comment type="similarity">
    <text evidence="1 2">Belongs to the Iojap/RsfS family.</text>
</comment>
<proteinExistence type="inferred from homology"/>
<evidence type="ECO:0000256" key="2">
    <source>
        <dbReference type="HAMAP-Rule" id="MF_01477"/>
    </source>
</evidence>
<keyword evidence="2" id="KW-0963">Cytoplasm</keyword>
<reference evidence="4" key="1">
    <citation type="journal article" date="2011" name="Stand. Genomic Sci.">
        <title>Genome sequence of the filamentous, gliding Thiothrix nivea neotype strain (JP2(T)).</title>
        <authorList>
            <person name="Lapidus A."/>
            <person name="Nolan M."/>
            <person name="Lucas S."/>
            <person name="Glavina Del Rio T."/>
            <person name="Tice H."/>
            <person name="Cheng J.F."/>
            <person name="Tapia R."/>
            <person name="Han C."/>
            <person name="Goodwin L."/>
            <person name="Pitluck S."/>
            <person name="Liolios K."/>
            <person name="Pagani I."/>
            <person name="Ivanova N."/>
            <person name="Huntemann M."/>
            <person name="Mavromatis K."/>
            <person name="Mikhailova N."/>
            <person name="Pati A."/>
            <person name="Chen A."/>
            <person name="Palaniappan K."/>
            <person name="Land M."/>
            <person name="Brambilla E.M."/>
            <person name="Rohde M."/>
            <person name="Abt B."/>
            <person name="Verbarg S."/>
            <person name="Goker M."/>
            <person name="Bristow J."/>
            <person name="Eisen J.A."/>
            <person name="Markowitz V."/>
            <person name="Hugenholtz P."/>
            <person name="Kyrpides N.C."/>
            <person name="Klenk H.P."/>
            <person name="Woyke T."/>
        </authorList>
    </citation>
    <scope>NUCLEOTIDE SEQUENCE [LARGE SCALE GENOMIC DNA]</scope>
    <source>
        <strain evidence="4">ATCC 35100 / DSM 5205 / JP2</strain>
    </source>
</reference>
<dbReference type="GO" id="GO:0005737">
    <property type="term" value="C:cytoplasm"/>
    <property type="evidence" value="ECO:0007669"/>
    <property type="project" value="UniProtKB-SubCell"/>
</dbReference>
<sequence>MEFEKLQQLVIEKLEDMKGTDIKCIDVRGKSSITDMLIIATGNSTRHVKSLAQSVELAAKEAGNQPLGVEGERDGEWVLVDLNDIILHVMLQTTRDFYNLEKLWEAGEAIPQVRAGAA</sequence>
<evidence type="ECO:0000313" key="4">
    <source>
        <dbReference type="Proteomes" id="UP000005317"/>
    </source>
</evidence>
<accession>A0A656HJL2</accession>
<dbReference type="Pfam" id="PF02410">
    <property type="entry name" value="RsfS"/>
    <property type="match status" value="1"/>
</dbReference>
<dbReference type="GO" id="GO:0017148">
    <property type="term" value="P:negative regulation of translation"/>
    <property type="evidence" value="ECO:0007669"/>
    <property type="project" value="UniProtKB-UniRule"/>
</dbReference>
<dbReference type="Proteomes" id="UP000005317">
    <property type="component" value="Unassembled WGS sequence"/>
</dbReference>
<keyword evidence="2" id="KW-0810">Translation regulation</keyword>
<dbReference type="HAMAP" id="MF_01477">
    <property type="entry name" value="Iojap_RsfS"/>
    <property type="match status" value="1"/>
</dbReference>
<dbReference type="GO" id="GO:0043023">
    <property type="term" value="F:ribosomal large subunit binding"/>
    <property type="evidence" value="ECO:0007669"/>
    <property type="project" value="TreeGrafter"/>
</dbReference>